<comment type="similarity">
    <text evidence="2 9">Belongs to the short-chain dehydrogenases/reductases (SDR) family.</text>
</comment>
<dbReference type="InterPro" id="IPR036291">
    <property type="entry name" value="NAD(P)-bd_dom_sf"/>
</dbReference>
<keyword evidence="9" id="KW-0444">Lipid biosynthesis</keyword>
<dbReference type="GO" id="GO:0006633">
    <property type="term" value="P:fatty acid biosynthetic process"/>
    <property type="evidence" value="ECO:0007669"/>
    <property type="project" value="UniProtKB-UniPathway"/>
</dbReference>
<dbReference type="PROSITE" id="PS00061">
    <property type="entry name" value="ADH_SHORT"/>
    <property type="match status" value="1"/>
</dbReference>
<dbReference type="PANTHER" id="PTHR42879:SF2">
    <property type="entry name" value="3-OXOACYL-[ACYL-CARRIER-PROTEIN] REDUCTASE FABG"/>
    <property type="match status" value="1"/>
</dbReference>
<organism evidence="11 12">
    <name type="scientific">Thermogemmatispora tikiterensis</name>
    <dbReference type="NCBI Taxonomy" id="1825093"/>
    <lineage>
        <taxon>Bacteria</taxon>
        <taxon>Bacillati</taxon>
        <taxon>Chloroflexota</taxon>
        <taxon>Ktedonobacteria</taxon>
        <taxon>Thermogemmatisporales</taxon>
        <taxon>Thermogemmatisporaceae</taxon>
        <taxon>Thermogemmatispora</taxon>
    </lineage>
</organism>
<evidence type="ECO:0000313" key="11">
    <source>
        <dbReference type="EMBL" id="RAQ94748.1"/>
    </source>
</evidence>
<comment type="pathway">
    <text evidence="1 9">Lipid metabolism; fatty acid biosynthesis.</text>
</comment>
<evidence type="ECO:0000256" key="8">
    <source>
        <dbReference type="PIRSR" id="PIRSR611284-2"/>
    </source>
</evidence>
<feature type="domain" description="Ketoreductase" evidence="10">
    <location>
        <begin position="12"/>
        <end position="192"/>
    </location>
</feature>
<dbReference type="InterPro" id="IPR011284">
    <property type="entry name" value="3oxo_ACP_reduc"/>
</dbReference>
<dbReference type="InterPro" id="IPR020904">
    <property type="entry name" value="Sc_DH/Rdtase_CS"/>
</dbReference>
<keyword evidence="9" id="KW-0443">Lipid metabolism</keyword>
<accession>A0A328VAU9</accession>
<keyword evidence="9" id="KW-0275">Fatty acid biosynthesis</keyword>
<dbReference type="InterPro" id="IPR057326">
    <property type="entry name" value="KR_dom"/>
</dbReference>
<dbReference type="SMART" id="SM00822">
    <property type="entry name" value="PKS_KR"/>
    <property type="match status" value="1"/>
</dbReference>
<feature type="binding site" evidence="8">
    <location>
        <begin position="161"/>
        <end position="165"/>
    </location>
    <ligand>
        <name>NADP(+)</name>
        <dbReference type="ChEBI" id="CHEBI:58349"/>
    </ligand>
</feature>
<dbReference type="OrthoDB" id="9803333at2"/>
<dbReference type="NCBIfam" id="TIGR01830">
    <property type="entry name" value="3oxo_ACP_reduc"/>
    <property type="match status" value="1"/>
</dbReference>
<dbReference type="CDD" id="cd05333">
    <property type="entry name" value="BKR_SDR_c"/>
    <property type="match status" value="1"/>
</dbReference>
<evidence type="ECO:0000256" key="5">
    <source>
        <dbReference type="ARBA" id="ARBA00023002"/>
    </source>
</evidence>
<feature type="binding site" evidence="8">
    <location>
        <position position="96"/>
    </location>
    <ligand>
        <name>NADP(+)</name>
        <dbReference type="ChEBI" id="CHEBI:58349"/>
    </ligand>
</feature>
<dbReference type="PANTHER" id="PTHR42879">
    <property type="entry name" value="3-OXOACYL-(ACYL-CARRIER-PROTEIN) REDUCTASE"/>
    <property type="match status" value="1"/>
</dbReference>
<evidence type="ECO:0000313" key="12">
    <source>
        <dbReference type="Proteomes" id="UP000248706"/>
    </source>
</evidence>
<dbReference type="InterPro" id="IPR050259">
    <property type="entry name" value="SDR"/>
</dbReference>
<reference evidence="11 12" key="1">
    <citation type="submission" date="2016-08" db="EMBL/GenBank/DDBJ databases">
        <title>Analysis of Carbohydrate Active Enzymes in Thermogemmatispora T81 Reveals Carbohydrate Degradation Ability.</title>
        <authorList>
            <person name="Tomazini A."/>
            <person name="Lal S."/>
            <person name="Stott M."/>
            <person name="Henrissat B."/>
            <person name="Polikarpov I."/>
            <person name="Sparling R."/>
            <person name="Levin D.B."/>
        </authorList>
    </citation>
    <scope>NUCLEOTIDE SEQUENCE [LARGE SCALE GENOMIC DNA]</scope>
    <source>
        <strain evidence="11 12">T81</strain>
    </source>
</reference>
<keyword evidence="4 8" id="KW-0521">NADP</keyword>
<protein>
    <recommendedName>
        <fullName evidence="3 9">3-oxoacyl-[acyl-carrier-protein] reductase</fullName>
        <ecNumber evidence="3 9">1.1.1.100</ecNumber>
    </recommendedName>
</protein>
<dbReference type="NCBIfam" id="NF005559">
    <property type="entry name" value="PRK07231.1"/>
    <property type="match status" value="1"/>
</dbReference>
<keyword evidence="5 9" id="KW-0560">Oxidoreductase</keyword>
<dbReference type="GO" id="GO:0051287">
    <property type="term" value="F:NAD binding"/>
    <property type="evidence" value="ECO:0007669"/>
    <property type="project" value="UniProtKB-UniRule"/>
</dbReference>
<evidence type="ECO:0000256" key="1">
    <source>
        <dbReference type="ARBA" id="ARBA00005194"/>
    </source>
</evidence>
<dbReference type="PRINTS" id="PR00081">
    <property type="entry name" value="GDHRDH"/>
</dbReference>
<keyword evidence="12" id="KW-1185">Reference proteome</keyword>
<dbReference type="Pfam" id="PF13561">
    <property type="entry name" value="adh_short_C2"/>
    <property type="match status" value="1"/>
</dbReference>
<evidence type="ECO:0000256" key="6">
    <source>
        <dbReference type="ARBA" id="ARBA00048508"/>
    </source>
</evidence>
<comment type="caution">
    <text evidence="11">The sequence shown here is derived from an EMBL/GenBank/DDBJ whole genome shotgun (WGS) entry which is preliminary data.</text>
</comment>
<evidence type="ECO:0000256" key="4">
    <source>
        <dbReference type="ARBA" id="ARBA00022857"/>
    </source>
</evidence>
<feature type="active site" description="Proton acceptor" evidence="7">
    <location>
        <position position="161"/>
    </location>
</feature>
<gene>
    <name evidence="11" type="ORF">A4R35_04315</name>
</gene>
<dbReference type="NCBIfam" id="NF009466">
    <property type="entry name" value="PRK12826.1-2"/>
    <property type="match status" value="1"/>
</dbReference>
<proteinExistence type="inferred from homology"/>
<comment type="function">
    <text evidence="9">Catalyzes the NADPH-dependent reduction of beta-ketoacyl-ACP substrates to beta-hydroxyacyl-ACP products, the first reductive step in the elongation cycle of fatty acid biosynthesis.</text>
</comment>
<dbReference type="Proteomes" id="UP000248706">
    <property type="component" value="Unassembled WGS sequence"/>
</dbReference>
<dbReference type="RefSeq" id="WP_112426895.1">
    <property type="nucleotide sequence ID" value="NZ_MCIF01000002.1"/>
</dbReference>
<comment type="catalytic activity">
    <reaction evidence="6 9">
        <text>a (3R)-hydroxyacyl-[ACP] + NADP(+) = a 3-oxoacyl-[ACP] + NADPH + H(+)</text>
        <dbReference type="Rhea" id="RHEA:17397"/>
        <dbReference type="Rhea" id="RHEA-COMP:9916"/>
        <dbReference type="Rhea" id="RHEA-COMP:9945"/>
        <dbReference type="ChEBI" id="CHEBI:15378"/>
        <dbReference type="ChEBI" id="CHEBI:57783"/>
        <dbReference type="ChEBI" id="CHEBI:58349"/>
        <dbReference type="ChEBI" id="CHEBI:78776"/>
        <dbReference type="ChEBI" id="CHEBI:78827"/>
        <dbReference type="EC" id="1.1.1.100"/>
    </reaction>
</comment>
<dbReference type="SUPFAM" id="SSF51735">
    <property type="entry name" value="NAD(P)-binding Rossmann-fold domains"/>
    <property type="match status" value="1"/>
</dbReference>
<evidence type="ECO:0000256" key="9">
    <source>
        <dbReference type="RuleBase" id="RU366074"/>
    </source>
</evidence>
<dbReference type="EC" id="1.1.1.100" evidence="3 9"/>
<dbReference type="UniPathway" id="UPA00094"/>
<evidence type="ECO:0000256" key="2">
    <source>
        <dbReference type="ARBA" id="ARBA00006484"/>
    </source>
</evidence>
<sequence length="255" mass="27367">MAREQHLPLEGKIALVTGSSQGIGRAVALRLAQAGADVAVNYYRHAEAAEEVRAQIEALGRRAIVVQADVSQEEEVSRLFEQINRELGPVTVLVNNAGTTRDKLILQMSLADFEDILNINLRSAFLCTRAALRSMMKARWGRIVNVTSVAGLLGNAGQANYSASKAALIALTLSTAREMASRNITANAVAPGFVPTELTSKLTEQQRKQMLDLTPLGRFGTPEEVAATICFLCSPEAGYITGQVICVDGGMAMHI</sequence>
<dbReference type="AlphaFoldDB" id="A0A328VAU9"/>
<dbReference type="PRINTS" id="PR00080">
    <property type="entry name" value="SDRFAMILY"/>
</dbReference>
<dbReference type="FunFam" id="3.40.50.720:FF:000115">
    <property type="entry name" value="3-oxoacyl-[acyl-carrier-protein] reductase FabG"/>
    <property type="match status" value="1"/>
</dbReference>
<comment type="subunit">
    <text evidence="9">Homotetramer.</text>
</comment>
<dbReference type="EMBL" id="MCIF01000002">
    <property type="protein sequence ID" value="RAQ94748.1"/>
    <property type="molecule type" value="Genomic_DNA"/>
</dbReference>
<name>A0A328VAU9_9CHLR</name>
<evidence type="ECO:0000259" key="10">
    <source>
        <dbReference type="SMART" id="SM00822"/>
    </source>
</evidence>
<keyword evidence="9" id="KW-0276">Fatty acid metabolism</keyword>
<evidence type="ECO:0000256" key="3">
    <source>
        <dbReference type="ARBA" id="ARBA00012948"/>
    </source>
</evidence>
<dbReference type="InterPro" id="IPR002347">
    <property type="entry name" value="SDR_fam"/>
</dbReference>
<evidence type="ECO:0000256" key="7">
    <source>
        <dbReference type="PIRSR" id="PIRSR611284-1"/>
    </source>
</evidence>
<dbReference type="GO" id="GO:0004316">
    <property type="term" value="F:3-oxoacyl-[acyl-carrier-protein] reductase (NADPH) activity"/>
    <property type="evidence" value="ECO:0007669"/>
    <property type="project" value="UniProtKB-UniRule"/>
</dbReference>
<dbReference type="Gene3D" id="3.40.50.720">
    <property type="entry name" value="NAD(P)-binding Rossmann-like Domain"/>
    <property type="match status" value="1"/>
</dbReference>